<keyword evidence="1" id="KW-0472">Membrane</keyword>
<dbReference type="OrthoDB" id="159579at2"/>
<dbReference type="RefSeq" id="WP_129892708.1">
    <property type="nucleotide sequence ID" value="NZ_CP035758.1"/>
</dbReference>
<dbReference type="KEGG" id="kbs:EPA93_39030"/>
<proteinExistence type="predicted"/>
<keyword evidence="2" id="KW-0732">Signal</keyword>
<reference evidence="3 4" key="1">
    <citation type="submission" date="2019-01" db="EMBL/GenBank/DDBJ databases">
        <title>Ktedonosporobacter rubrisoli SCAWS-G2.</title>
        <authorList>
            <person name="Huang Y."/>
            <person name="Yan B."/>
        </authorList>
    </citation>
    <scope>NUCLEOTIDE SEQUENCE [LARGE SCALE GENOMIC DNA]</scope>
    <source>
        <strain evidence="3 4">SCAWS-G2</strain>
    </source>
</reference>
<evidence type="ECO:0000256" key="2">
    <source>
        <dbReference type="SAM" id="SignalP"/>
    </source>
</evidence>
<organism evidence="3 4">
    <name type="scientific">Ktedonosporobacter rubrisoli</name>
    <dbReference type="NCBI Taxonomy" id="2509675"/>
    <lineage>
        <taxon>Bacteria</taxon>
        <taxon>Bacillati</taxon>
        <taxon>Chloroflexota</taxon>
        <taxon>Ktedonobacteria</taxon>
        <taxon>Ktedonobacterales</taxon>
        <taxon>Ktedonosporobacteraceae</taxon>
        <taxon>Ktedonosporobacter</taxon>
    </lineage>
</organism>
<keyword evidence="1" id="KW-0812">Transmembrane</keyword>
<keyword evidence="4" id="KW-1185">Reference proteome</keyword>
<evidence type="ECO:0000256" key="1">
    <source>
        <dbReference type="SAM" id="Phobius"/>
    </source>
</evidence>
<sequence>MRVLMHRFMGLGIALACLAFSLALAPVARADGARPARTETRAAGPYVIDVGLSQDPPYVDTPLQLTITPHGRLGGLQGQIIAQPGLGTNATNLHTQLKAVGANALTGSISFPVRGAWQIVIELNGKQGHGSADFDVTVAAPGAIPTWLGWLIGMTPLVGIVWWLAWLHGYRRKLLSKREA</sequence>
<keyword evidence="1" id="KW-1133">Transmembrane helix</keyword>
<feature type="transmembrane region" description="Helical" evidence="1">
    <location>
        <begin position="147"/>
        <end position="167"/>
    </location>
</feature>
<evidence type="ECO:0008006" key="5">
    <source>
        <dbReference type="Google" id="ProtNLM"/>
    </source>
</evidence>
<feature type="chain" id="PRO_5020556139" description="YtkA-like domain-containing protein" evidence="2">
    <location>
        <begin position="31"/>
        <end position="180"/>
    </location>
</feature>
<dbReference type="EMBL" id="CP035758">
    <property type="protein sequence ID" value="QBD81647.1"/>
    <property type="molecule type" value="Genomic_DNA"/>
</dbReference>
<feature type="signal peptide" evidence="2">
    <location>
        <begin position="1"/>
        <end position="30"/>
    </location>
</feature>
<name>A0A4P6K0I4_KTERU</name>
<protein>
    <recommendedName>
        <fullName evidence="5">YtkA-like domain-containing protein</fullName>
    </recommendedName>
</protein>
<evidence type="ECO:0000313" key="4">
    <source>
        <dbReference type="Proteomes" id="UP000290365"/>
    </source>
</evidence>
<dbReference type="Proteomes" id="UP000290365">
    <property type="component" value="Chromosome"/>
</dbReference>
<evidence type="ECO:0000313" key="3">
    <source>
        <dbReference type="EMBL" id="QBD81647.1"/>
    </source>
</evidence>
<accession>A0A4P6K0I4</accession>
<dbReference type="AlphaFoldDB" id="A0A4P6K0I4"/>
<gene>
    <name evidence="3" type="ORF">EPA93_39030</name>
</gene>